<proteinExistence type="inferred from homology"/>
<dbReference type="InParanoid" id="F5YB35"/>
<dbReference type="SUPFAM" id="SSF55120">
    <property type="entry name" value="Pseudouridine synthase"/>
    <property type="match status" value="1"/>
</dbReference>
<comment type="similarity">
    <text evidence="1">Belongs to the pseudouridine synthase RluA family.</text>
</comment>
<dbReference type="InterPro" id="IPR050188">
    <property type="entry name" value="RluA_PseudoU_synthase"/>
</dbReference>
<dbReference type="InterPro" id="IPR006224">
    <property type="entry name" value="PsdUridine_synth_RluA-like_CS"/>
</dbReference>
<evidence type="ECO:0000313" key="4">
    <source>
        <dbReference type="EMBL" id="AEF83476.1"/>
    </source>
</evidence>
<feature type="domain" description="Pseudouridine synthase RsuA/RluA-like" evidence="3">
    <location>
        <begin position="19"/>
        <end position="171"/>
    </location>
</feature>
<reference evidence="5" key="1">
    <citation type="submission" date="2009-12" db="EMBL/GenBank/DDBJ databases">
        <title>Complete sequence of Treponema azotonutricium strain ZAS-9.</title>
        <authorList>
            <person name="Tetu S.G."/>
            <person name="Matson E."/>
            <person name="Ren Q."/>
            <person name="Seshadri R."/>
            <person name="Elbourne L."/>
            <person name="Hassan K.A."/>
            <person name="Durkin A."/>
            <person name="Radune D."/>
            <person name="Mohamoud Y."/>
            <person name="Shay R."/>
            <person name="Jin S."/>
            <person name="Zhang X."/>
            <person name="Lucey K."/>
            <person name="Ballor N.R."/>
            <person name="Ottesen E."/>
            <person name="Rosenthal R."/>
            <person name="Allen A."/>
            <person name="Leadbetter J.R."/>
            <person name="Paulsen I.T."/>
        </authorList>
    </citation>
    <scope>NUCLEOTIDE SEQUENCE [LARGE SCALE GENOMIC DNA]</scope>
    <source>
        <strain evidence="5">ATCC BAA-888 / DSM 13862 / ZAS-9</strain>
    </source>
</reference>
<dbReference type="GO" id="GO:0000455">
    <property type="term" value="P:enzyme-directed rRNA pseudouridine synthesis"/>
    <property type="evidence" value="ECO:0007669"/>
    <property type="project" value="TreeGrafter"/>
</dbReference>
<dbReference type="RefSeq" id="WP_015712516.1">
    <property type="nucleotide sequence ID" value="NC_015577.1"/>
</dbReference>
<name>F5YB35_LEAAZ</name>
<dbReference type="GO" id="GO:0003723">
    <property type="term" value="F:RNA binding"/>
    <property type="evidence" value="ECO:0007669"/>
    <property type="project" value="InterPro"/>
</dbReference>
<dbReference type="Pfam" id="PF00849">
    <property type="entry name" value="PseudoU_synth_2"/>
    <property type="match status" value="1"/>
</dbReference>
<reference evidence="4 5" key="2">
    <citation type="journal article" date="2011" name="ISME J.">
        <title>RNA-seq reveals cooperative metabolic interactions between two termite-gut spirochete species in co-culture.</title>
        <authorList>
            <person name="Rosenthal A.Z."/>
            <person name="Matson E.G."/>
            <person name="Eldar A."/>
            <person name="Leadbetter J.R."/>
        </authorList>
    </citation>
    <scope>NUCLEOTIDE SEQUENCE [LARGE SCALE GENOMIC DNA]</scope>
    <source>
        <strain evidence="5">ATCC BAA-888 / DSM 13862 / ZAS-9</strain>
    </source>
</reference>
<dbReference type="CDD" id="cd02869">
    <property type="entry name" value="PseudoU_synth_RluA_like"/>
    <property type="match status" value="1"/>
</dbReference>
<keyword evidence="2" id="KW-0413">Isomerase</keyword>
<dbReference type="eggNOG" id="COG0564">
    <property type="taxonomic scope" value="Bacteria"/>
</dbReference>
<dbReference type="Gene3D" id="3.30.2350.10">
    <property type="entry name" value="Pseudouridine synthase"/>
    <property type="match status" value="1"/>
</dbReference>
<protein>
    <submittedName>
        <fullName evidence="4">Ribosomal large subunit pseudouridine synthase D</fullName>
    </submittedName>
</protein>
<dbReference type="GO" id="GO:0140098">
    <property type="term" value="F:catalytic activity, acting on RNA"/>
    <property type="evidence" value="ECO:0007669"/>
    <property type="project" value="UniProtKB-ARBA"/>
</dbReference>
<evidence type="ECO:0000256" key="2">
    <source>
        <dbReference type="ARBA" id="ARBA00023235"/>
    </source>
</evidence>
<dbReference type="PANTHER" id="PTHR21600">
    <property type="entry name" value="MITOCHONDRIAL RNA PSEUDOURIDINE SYNTHASE"/>
    <property type="match status" value="1"/>
</dbReference>
<dbReference type="PROSITE" id="PS01129">
    <property type="entry name" value="PSI_RLU"/>
    <property type="match status" value="1"/>
</dbReference>
<evidence type="ECO:0000313" key="5">
    <source>
        <dbReference type="Proteomes" id="UP000009222"/>
    </source>
</evidence>
<dbReference type="InterPro" id="IPR020103">
    <property type="entry name" value="PsdUridine_synth_cat_dom_sf"/>
</dbReference>
<dbReference type="OrthoDB" id="305739at2"/>
<evidence type="ECO:0000256" key="1">
    <source>
        <dbReference type="ARBA" id="ARBA00010876"/>
    </source>
</evidence>
<keyword evidence="5" id="KW-1185">Reference proteome</keyword>
<accession>F5YB35</accession>
<dbReference type="Proteomes" id="UP000009222">
    <property type="component" value="Chromosome"/>
</dbReference>
<organism evidence="4 5">
    <name type="scientific">Leadbettera azotonutricia (strain ATCC BAA-888 / DSM 13862 / ZAS-9)</name>
    <name type="common">Treponema azotonutricium</name>
    <dbReference type="NCBI Taxonomy" id="545695"/>
    <lineage>
        <taxon>Bacteria</taxon>
        <taxon>Pseudomonadati</taxon>
        <taxon>Spirochaetota</taxon>
        <taxon>Spirochaetia</taxon>
        <taxon>Spirochaetales</taxon>
        <taxon>Breznakiellaceae</taxon>
        <taxon>Leadbettera</taxon>
    </lineage>
</organism>
<dbReference type="PANTHER" id="PTHR21600:SF44">
    <property type="entry name" value="RIBOSOMAL LARGE SUBUNIT PSEUDOURIDINE SYNTHASE D"/>
    <property type="match status" value="1"/>
</dbReference>
<gene>
    <name evidence="4" type="primary">rluD_3</name>
    <name evidence="4" type="ordered locus">TREAZ_3035</name>
</gene>
<dbReference type="KEGG" id="taz:TREAZ_3035"/>
<evidence type="ECO:0000259" key="3">
    <source>
        <dbReference type="Pfam" id="PF00849"/>
    </source>
</evidence>
<dbReference type="AlphaFoldDB" id="F5YB35"/>
<dbReference type="HOGENOM" id="CLU_016902_11_2_12"/>
<dbReference type="EMBL" id="CP001841">
    <property type="protein sequence ID" value="AEF83476.1"/>
    <property type="molecule type" value="Genomic_DNA"/>
</dbReference>
<dbReference type="InterPro" id="IPR006145">
    <property type="entry name" value="PsdUridine_synth_RsuA/RluA"/>
</dbReference>
<dbReference type="GO" id="GO:0009982">
    <property type="term" value="F:pseudouridine synthase activity"/>
    <property type="evidence" value="ECO:0007669"/>
    <property type="project" value="InterPro"/>
</dbReference>
<sequence length="224" mass="24927">MEPSRRLPHGLMLVYEDRDLLVVDKPAGLLSIASGGETQKTAYWILAEYLRKKGEKRRPAVVHRLDRETSGVMIFAKSEQAKKKMMEHWNETVAERRYIALAEGSLAGEGGKTEGVINAPLGEDRGGRVIVQEGGKPAITKWKILKAGKSYTLLSLELETGRRNQIRAHLSWLGHPVAGDKKYAARTDPLKRLCLHAEKIAFHHPKDGKIMEFASPAPEGFGKL</sequence>
<dbReference type="STRING" id="545695.TREAZ_3035"/>